<keyword evidence="3 5" id="KW-1133">Transmembrane helix</keyword>
<evidence type="ECO:0000313" key="6">
    <source>
        <dbReference type="EMBL" id="RNB88558.1"/>
    </source>
</evidence>
<evidence type="ECO:0000256" key="3">
    <source>
        <dbReference type="ARBA" id="ARBA00022989"/>
    </source>
</evidence>
<feature type="transmembrane region" description="Helical" evidence="5">
    <location>
        <begin position="99"/>
        <end position="117"/>
    </location>
</feature>
<dbReference type="GeneID" id="301131164"/>
<protein>
    <submittedName>
        <fullName evidence="6">DoxX family protein</fullName>
    </submittedName>
</protein>
<comment type="caution">
    <text evidence="6">The sequence shown here is derived from an EMBL/GenBank/DDBJ whole genome shotgun (WGS) entry which is preliminary data.</text>
</comment>
<keyword evidence="2 5" id="KW-0812">Transmembrane</keyword>
<dbReference type="EMBL" id="RHHU01000003">
    <property type="protein sequence ID" value="RNB88558.1"/>
    <property type="molecule type" value="Genomic_DNA"/>
</dbReference>
<dbReference type="GO" id="GO:0016020">
    <property type="term" value="C:membrane"/>
    <property type="evidence" value="ECO:0007669"/>
    <property type="project" value="UniProtKB-SubCell"/>
</dbReference>
<sequence>MTTLSIIIQSLLILIFLLAGGSKLAGAKAQVEAFNHLGLPQWFRVITGLVQYIGVTGLIIGFWHPWVTAWAGVWLAITMLFGCIAHLKVKDPVSKTMPAFVLGVIAIILVFINIDGIRYPFS</sequence>
<dbReference type="InterPro" id="IPR032808">
    <property type="entry name" value="DoxX"/>
</dbReference>
<dbReference type="Proteomes" id="UP000269573">
    <property type="component" value="Unassembled WGS sequence"/>
</dbReference>
<accession>A0A3M8DKJ0</accession>
<name>A0A3M8DKJ0_9BACL</name>
<gene>
    <name evidence="6" type="ORF">EDM59_05420</name>
</gene>
<comment type="subcellular location">
    <subcellularLocation>
        <location evidence="1">Membrane</location>
        <topology evidence="1">Multi-pass membrane protein</topology>
    </subcellularLocation>
</comment>
<feature type="transmembrane region" description="Helical" evidence="5">
    <location>
        <begin position="69"/>
        <end position="87"/>
    </location>
</feature>
<proteinExistence type="predicted"/>
<keyword evidence="4 5" id="KW-0472">Membrane</keyword>
<evidence type="ECO:0000256" key="1">
    <source>
        <dbReference type="ARBA" id="ARBA00004141"/>
    </source>
</evidence>
<feature type="transmembrane region" description="Helical" evidence="5">
    <location>
        <begin position="43"/>
        <end position="62"/>
    </location>
</feature>
<reference evidence="6 7" key="1">
    <citation type="submission" date="2018-10" db="EMBL/GenBank/DDBJ databases">
        <title>Phylogenomics of Brevibacillus.</title>
        <authorList>
            <person name="Dunlap C."/>
        </authorList>
    </citation>
    <scope>NUCLEOTIDE SEQUENCE [LARGE SCALE GENOMIC DNA]</scope>
    <source>
        <strain evidence="6 7">JCM 15774</strain>
    </source>
</reference>
<evidence type="ECO:0000256" key="4">
    <source>
        <dbReference type="ARBA" id="ARBA00023136"/>
    </source>
</evidence>
<dbReference type="RefSeq" id="WP_122922660.1">
    <property type="nucleotide sequence ID" value="NZ_RHHU01000003.1"/>
</dbReference>
<dbReference type="Pfam" id="PF13564">
    <property type="entry name" value="DoxX_2"/>
    <property type="match status" value="1"/>
</dbReference>
<evidence type="ECO:0000256" key="2">
    <source>
        <dbReference type="ARBA" id="ARBA00022692"/>
    </source>
</evidence>
<keyword evidence="7" id="KW-1185">Reference proteome</keyword>
<dbReference type="AlphaFoldDB" id="A0A3M8DKJ0"/>
<evidence type="ECO:0000256" key="5">
    <source>
        <dbReference type="SAM" id="Phobius"/>
    </source>
</evidence>
<evidence type="ECO:0000313" key="7">
    <source>
        <dbReference type="Proteomes" id="UP000269573"/>
    </source>
</evidence>
<organism evidence="6 7">
    <name type="scientific">Brevibacillus nitrificans</name>
    <dbReference type="NCBI Taxonomy" id="651560"/>
    <lineage>
        <taxon>Bacteria</taxon>
        <taxon>Bacillati</taxon>
        <taxon>Bacillota</taxon>
        <taxon>Bacilli</taxon>
        <taxon>Bacillales</taxon>
        <taxon>Paenibacillaceae</taxon>
        <taxon>Brevibacillus</taxon>
    </lineage>
</organism>